<evidence type="ECO:0000256" key="3">
    <source>
        <dbReference type="ARBA" id="ARBA00022705"/>
    </source>
</evidence>
<feature type="domain" description="AAA+ ATPase" evidence="12">
    <location>
        <begin position="131"/>
        <end position="263"/>
    </location>
</feature>
<accession>A0A0X1KQK7</accession>
<dbReference type="NCBIfam" id="TIGR00362">
    <property type="entry name" value="DnaA"/>
    <property type="match status" value="1"/>
</dbReference>
<feature type="binding site" evidence="8">
    <location>
        <position position="145"/>
    </location>
    <ligand>
        <name>ATP</name>
        <dbReference type="ChEBI" id="CHEBI:30616"/>
    </ligand>
</feature>
<dbReference type="RefSeq" id="WP_031504689.1">
    <property type="nucleotide sequence ID" value="NC_022795.1"/>
</dbReference>
<dbReference type="InterPro" id="IPR038454">
    <property type="entry name" value="DnaA_N_sf"/>
</dbReference>
<dbReference type="PANTHER" id="PTHR30050">
    <property type="entry name" value="CHROMOSOMAL REPLICATION INITIATOR PROTEIN DNAA"/>
    <property type="match status" value="1"/>
</dbReference>
<dbReference type="GO" id="GO:0005737">
    <property type="term" value="C:cytoplasm"/>
    <property type="evidence" value="ECO:0007669"/>
    <property type="project" value="UniProtKB-SubCell"/>
</dbReference>
<dbReference type="CDD" id="cd00009">
    <property type="entry name" value="AAA"/>
    <property type="match status" value="1"/>
</dbReference>
<dbReference type="Proteomes" id="UP000077469">
    <property type="component" value="Chromosome"/>
</dbReference>
<evidence type="ECO:0000256" key="9">
    <source>
        <dbReference type="NCBIfam" id="TIGR00362"/>
    </source>
</evidence>
<protein>
    <recommendedName>
        <fullName evidence="8 9">Chromosomal replication initiator protein DnaA</fullName>
    </recommendedName>
</protein>
<comment type="subcellular location">
    <subcellularLocation>
        <location evidence="8">Cytoplasm</location>
    </subcellularLocation>
</comment>
<dbReference type="GO" id="GO:0003688">
    <property type="term" value="F:DNA replication origin binding"/>
    <property type="evidence" value="ECO:0007669"/>
    <property type="project" value="UniProtKB-UniRule"/>
</dbReference>
<dbReference type="SUPFAM" id="SSF52540">
    <property type="entry name" value="P-loop containing nucleoside triphosphate hydrolases"/>
    <property type="match status" value="1"/>
</dbReference>
<dbReference type="InterPro" id="IPR027417">
    <property type="entry name" value="P-loop_NTPase"/>
</dbReference>
<evidence type="ECO:0000256" key="7">
    <source>
        <dbReference type="ARBA" id="ARBA00023125"/>
    </source>
</evidence>
<feature type="region of interest" description="Domain IV, binds dsDNA" evidence="8">
    <location>
        <begin position="316"/>
        <end position="440"/>
    </location>
</feature>
<dbReference type="InterPro" id="IPR024633">
    <property type="entry name" value="DnaA_N_dom"/>
</dbReference>
<dbReference type="GO" id="GO:0005886">
    <property type="term" value="C:plasma membrane"/>
    <property type="evidence" value="ECO:0007669"/>
    <property type="project" value="TreeGrafter"/>
</dbReference>
<feature type="binding site" evidence="8">
    <location>
        <position position="146"/>
    </location>
    <ligand>
        <name>ATP</name>
        <dbReference type="ChEBI" id="CHEBI:30616"/>
    </ligand>
</feature>
<dbReference type="Gene3D" id="3.30.300.180">
    <property type="match status" value="1"/>
</dbReference>
<dbReference type="EMBL" id="CP007141">
    <property type="protein sequence ID" value="AJC73519.1"/>
    <property type="molecule type" value="Genomic_DNA"/>
</dbReference>
<evidence type="ECO:0000256" key="8">
    <source>
        <dbReference type="HAMAP-Rule" id="MF_00377"/>
    </source>
</evidence>
<dbReference type="InterPro" id="IPR013159">
    <property type="entry name" value="DnaA_C"/>
</dbReference>
<dbReference type="PANTHER" id="PTHR30050:SF2">
    <property type="entry name" value="CHROMOSOMAL REPLICATION INITIATOR PROTEIN DNAA"/>
    <property type="match status" value="1"/>
</dbReference>
<comment type="function">
    <text evidence="8 10">Plays an essential role in the initiation and regulation of chromosomal replication. ATP-DnaA binds to the origin of replication (oriC) to initiate formation of the DNA replication initiation complex once per cell cycle. Binds the DnaA box (a 9 base pair repeat at the origin) and separates the double-stranded (ds)DNA. Forms a right-handed helical filament on oriC DNA; dsDNA binds to the exterior of the filament while single-stranded (ss)DNA is stabiized in the filament's interior. The ATP-DnaA-oriC complex binds and stabilizes one strand of the AT-rich DNA unwinding element (DUE), permitting loading of DNA polymerase. After initiation quickly degrades to an ADP-DnaA complex that is not apt for DNA replication. Binds acidic phospholipids.</text>
</comment>
<evidence type="ECO:0000313" key="15">
    <source>
        <dbReference type="Proteomes" id="UP000077469"/>
    </source>
</evidence>
<evidence type="ECO:0000256" key="2">
    <source>
        <dbReference type="ARBA" id="ARBA00022490"/>
    </source>
</evidence>
<comment type="similarity">
    <text evidence="1 8 11">Belongs to the DnaA family.</text>
</comment>
<dbReference type="FunFam" id="3.40.50.300:FF:000668">
    <property type="entry name" value="Chromosomal replication initiator protein DnaA"/>
    <property type="match status" value="1"/>
</dbReference>
<dbReference type="GO" id="GO:0005524">
    <property type="term" value="F:ATP binding"/>
    <property type="evidence" value="ECO:0007669"/>
    <property type="project" value="UniProtKB-UniRule"/>
</dbReference>
<evidence type="ECO:0000256" key="10">
    <source>
        <dbReference type="RuleBase" id="RU000577"/>
    </source>
</evidence>
<feature type="region of interest" description="Domain III, AAA+ region" evidence="8">
    <location>
        <begin position="99"/>
        <end position="315"/>
    </location>
</feature>
<name>A0A0X1KQK7_9THEM</name>
<feature type="binding site" evidence="8">
    <location>
        <position position="144"/>
    </location>
    <ligand>
        <name>ATP</name>
        <dbReference type="ChEBI" id="CHEBI:30616"/>
    </ligand>
</feature>
<dbReference type="InterPro" id="IPR001957">
    <property type="entry name" value="Chromosome_initiator_DnaA"/>
</dbReference>
<evidence type="ECO:0000256" key="5">
    <source>
        <dbReference type="ARBA" id="ARBA00022840"/>
    </source>
</evidence>
<dbReference type="HAMAP" id="MF_00377">
    <property type="entry name" value="DnaA_bact"/>
    <property type="match status" value="1"/>
</dbReference>
<dbReference type="GO" id="GO:0006270">
    <property type="term" value="P:DNA replication initiation"/>
    <property type="evidence" value="ECO:0007669"/>
    <property type="project" value="UniProtKB-UniRule"/>
</dbReference>
<evidence type="ECO:0000256" key="11">
    <source>
        <dbReference type="RuleBase" id="RU004227"/>
    </source>
</evidence>
<dbReference type="PATRIC" id="fig|1123384.7.peg.800"/>
<proteinExistence type="inferred from homology"/>
<organism evidence="14 15">
    <name type="scientific">Pseudothermotoga hypogea DSM 11164 = NBRC 106472</name>
    <dbReference type="NCBI Taxonomy" id="1123384"/>
    <lineage>
        <taxon>Bacteria</taxon>
        <taxon>Thermotogati</taxon>
        <taxon>Thermotogota</taxon>
        <taxon>Thermotogae</taxon>
        <taxon>Thermotogales</taxon>
        <taxon>Thermotogaceae</taxon>
        <taxon>Pseudothermotoga</taxon>
    </lineage>
</organism>
<keyword evidence="4 8" id="KW-0547">Nucleotide-binding</keyword>
<keyword evidence="15" id="KW-1185">Reference proteome</keyword>
<feature type="binding site" evidence="8">
    <location>
        <position position="142"/>
    </location>
    <ligand>
        <name>ATP</name>
        <dbReference type="ChEBI" id="CHEBI:30616"/>
    </ligand>
</feature>
<comment type="domain">
    <text evidence="8">Domain I is involved in oligomerization and binding regulators, domain II is flexibile and of varying length in different bacteria, domain III forms the AAA+ region, while domain IV binds dsDNA.</text>
</comment>
<evidence type="ECO:0000256" key="1">
    <source>
        <dbReference type="ARBA" id="ARBA00006583"/>
    </source>
</evidence>
<evidence type="ECO:0000259" key="12">
    <source>
        <dbReference type="SMART" id="SM00382"/>
    </source>
</evidence>
<dbReference type="SMART" id="SM00760">
    <property type="entry name" value="Bac_DnaA_C"/>
    <property type="match status" value="1"/>
</dbReference>
<dbReference type="Gene3D" id="1.10.8.60">
    <property type="match status" value="1"/>
</dbReference>
<dbReference type="GO" id="GO:0008289">
    <property type="term" value="F:lipid binding"/>
    <property type="evidence" value="ECO:0007669"/>
    <property type="project" value="UniProtKB-KW"/>
</dbReference>
<dbReference type="PRINTS" id="PR00051">
    <property type="entry name" value="DNAA"/>
</dbReference>
<dbReference type="OrthoDB" id="9807019at2"/>
<reference evidence="14 15" key="1">
    <citation type="submission" date="2014-01" db="EMBL/GenBank/DDBJ databases">
        <title>Genome sequencing of Thermotog hypogea.</title>
        <authorList>
            <person name="Zhang X."/>
            <person name="Alvare G."/>
            <person name="Fristensky B."/>
            <person name="Chen L."/>
            <person name="Suen T."/>
            <person name="Chen Q."/>
            <person name="Ma K."/>
        </authorList>
    </citation>
    <scope>NUCLEOTIDE SEQUENCE [LARGE SCALE GENOMIC DNA]</scope>
    <source>
        <strain evidence="14 15">DSM 11164</strain>
    </source>
</reference>
<sequence length="440" mass="51025">MKEKIIEALKAKLNRRVWDSWFSTFDVKDIGENLVVFEVGNLFIKDWLEMKYGSLIARTLREVFNRPIEFKIEHAPLQNQPEEDEHEPLVRKRPLVLTPLNPIFTFENFVVGTGNMFAYSACLEAAKHPGKYNPLFLYGGVGLGKTHLLQAIGHYLFKNQPEMRVVYLTSERFLNELIEAIQRGTTQEFRERYRTKIDVLLLDDVQFLIGKNGIQTELFHTFNELYNAGKQIVICSDRDPQMLDGFQDRLISRFQMGVVVKIEKPDIETCFKIAQKMVKLEGAELPEDVLMLVAEKFSDNMRRLKGAIVKLLMYKQIHNEDIDLAKARQILSIEPSTKFTTVEERLFEVLCQFFRVTTEELRGNSRKSNVLIARQMGMYVAKNYLGLSLRKVAEMFNKSHPTVSNAIQRFELNAKSNKSLETILNKLLEQFREKTANQTL</sequence>
<dbReference type="Gene3D" id="1.10.1750.10">
    <property type="match status" value="1"/>
</dbReference>
<dbReference type="InterPro" id="IPR010921">
    <property type="entry name" value="Trp_repressor/repl_initiator"/>
</dbReference>
<evidence type="ECO:0000259" key="13">
    <source>
        <dbReference type="SMART" id="SM00760"/>
    </source>
</evidence>
<dbReference type="SMART" id="SM00382">
    <property type="entry name" value="AAA"/>
    <property type="match status" value="1"/>
</dbReference>
<dbReference type="InterPro" id="IPR013317">
    <property type="entry name" value="DnaA_dom"/>
</dbReference>
<evidence type="ECO:0000313" key="14">
    <source>
        <dbReference type="EMBL" id="AJC73519.1"/>
    </source>
</evidence>
<dbReference type="AlphaFoldDB" id="A0A0X1KQK7"/>
<keyword evidence="7 8" id="KW-0238">DNA-binding</keyword>
<feature type="region of interest" description="Domain I, interacts with DnaA modulators" evidence="8">
    <location>
        <begin position="1"/>
        <end position="84"/>
    </location>
</feature>
<dbReference type="Pfam" id="PF08299">
    <property type="entry name" value="Bac_DnaA_C"/>
    <property type="match status" value="1"/>
</dbReference>
<keyword evidence="3 8" id="KW-0235">DNA replication</keyword>
<keyword evidence="2 8" id="KW-0963">Cytoplasm</keyword>
<gene>
    <name evidence="8" type="primary">dnaA</name>
    <name evidence="14" type="ORF">AJ81_04085</name>
</gene>
<dbReference type="KEGG" id="phy:AJ81_04085"/>
<dbReference type="STRING" id="1123384.AJ81_04085"/>
<dbReference type="InterPro" id="IPR020591">
    <property type="entry name" value="Chromosome_initiator_DnaA-like"/>
</dbReference>
<evidence type="ECO:0000256" key="4">
    <source>
        <dbReference type="ARBA" id="ARBA00022741"/>
    </source>
</evidence>
<dbReference type="SUPFAM" id="SSF48295">
    <property type="entry name" value="TrpR-like"/>
    <property type="match status" value="1"/>
</dbReference>
<feature type="domain" description="Chromosomal replication initiator DnaA C-terminal" evidence="13">
    <location>
        <begin position="342"/>
        <end position="410"/>
    </location>
</feature>
<dbReference type="GO" id="GO:0006275">
    <property type="term" value="P:regulation of DNA replication"/>
    <property type="evidence" value="ECO:0007669"/>
    <property type="project" value="UniProtKB-UniRule"/>
</dbReference>
<comment type="caution">
    <text evidence="8">Lacks conserved residue(s) required for the propagation of feature annotation.</text>
</comment>
<keyword evidence="6 8" id="KW-0446">Lipid-binding</keyword>
<dbReference type="Gene3D" id="3.40.50.300">
    <property type="entry name" value="P-loop containing nucleotide triphosphate hydrolases"/>
    <property type="match status" value="1"/>
</dbReference>
<comment type="subunit">
    <text evidence="8">Oligomerizes as a right-handed, spiral filament on DNA at oriC.</text>
</comment>
<dbReference type="CDD" id="cd06571">
    <property type="entry name" value="Bac_DnaA_C"/>
    <property type="match status" value="1"/>
</dbReference>
<keyword evidence="5 8" id="KW-0067">ATP-binding</keyword>
<dbReference type="PaxDb" id="1123384-AJ81_04085"/>
<dbReference type="Pfam" id="PF00308">
    <property type="entry name" value="Bac_DnaA"/>
    <property type="match status" value="1"/>
</dbReference>
<dbReference type="Pfam" id="PF11638">
    <property type="entry name" value="DnaA_N"/>
    <property type="match status" value="1"/>
</dbReference>
<dbReference type="InterPro" id="IPR003593">
    <property type="entry name" value="AAA+_ATPase"/>
</dbReference>
<evidence type="ECO:0000256" key="6">
    <source>
        <dbReference type="ARBA" id="ARBA00023121"/>
    </source>
</evidence>